<dbReference type="EMBL" id="JAHEAC010000108">
    <property type="protein sequence ID" value="MBX8644834.1"/>
    <property type="molecule type" value="Genomic_DNA"/>
</dbReference>
<proteinExistence type="inferred from homology"/>
<sequence>MTNFGFQFQLERYTGTDRDSDLPVSIQEWKRLAREKLNDEAWWYIEGSAGSGDTYSENEERFRHYRVRPRYCRNVEKSNIGCNFLGKERSSPFIIAPLGALSIIERNADVMGAMAAETLDIPYCLSTVSSNSIEEIAQSAPRAEKWFQLYPGKDRDIMKSFVRRAERAGFSAIVVTVDTTMLGWRENDLRNAYLPFLQGHGIANYVTDPVFRKRLAVEPEKDMKSAIMEWLGIYVNPAFDWNYFDEIRSWTSLPLLVKGITGVGDVRSAFEHGAEGVVVSNHGGRQVDGAISTIDALNEITGSGSYDGEIFLDSGVRHASDVMRAFCMRAAGVLIGRPYAYALAVAGRRGVERLFREFKGELSLQLALSGFNSLKELGREHIVRFQ</sequence>
<dbReference type="GO" id="GO:0010181">
    <property type="term" value="F:FMN binding"/>
    <property type="evidence" value="ECO:0007669"/>
    <property type="project" value="InterPro"/>
</dbReference>
<evidence type="ECO:0000313" key="6">
    <source>
        <dbReference type="Proteomes" id="UP000750197"/>
    </source>
</evidence>
<comment type="caution">
    <text evidence="5">The sequence shown here is derived from an EMBL/GenBank/DDBJ whole genome shotgun (WGS) entry which is preliminary data.</text>
</comment>
<dbReference type="SUPFAM" id="SSF51395">
    <property type="entry name" value="FMN-linked oxidoreductases"/>
    <property type="match status" value="1"/>
</dbReference>
<dbReference type="PROSITE" id="PS51349">
    <property type="entry name" value="FMN_HYDROXY_ACID_DH_2"/>
    <property type="match status" value="1"/>
</dbReference>
<dbReference type="PROSITE" id="PS00557">
    <property type="entry name" value="FMN_HYDROXY_ACID_DH_1"/>
    <property type="match status" value="1"/>
</dbReference>
<organism evidence="5 6">
    <name type="scientific">Candidatus Sysuiplasma superficiale</name>
    <dbReference type="NCBI Taxonomy" id="2823368"/>
    <lineage>
        <taxon>Archaea</taxon>
        <taxon>Methanobacteriati</taxon>
        <taxon>Thermoplasmatota</taxon>
        <taxon>Thermoplasmata</taxon>
        <taxon>Candidatus Sysuiplasmatales</taxon>
        <taxon>Candidatus Sysuiplasmataceae</taxon>
        <taxon>Candidatus Sysuiplasma</taxon>
    </lineage>
</organism>
<accession>A0A8J7YUC5</accession>
<evidence type="ECO:0000256" key="1">
    <source>
        <dbReference type="ARBA" id="ARBA00001917"/>
    </source>
</evidence>
<dbReference type="PIRSF" id="PIRSF000138">
    <property type="entry name" value="Al-hdrx_acd_dh"/>
    <property type="match status" value="1"/>
</dbReference>
<dbReference type="InterPro" id="IPR000262">
    <property type="entry name" value="FMN-dep_DH"/>
</dbReference>
<dbReference type="AlphaFoldDB" id="A0A8J7YUC5"/>
<comment type="cofactor">
    <cofactor evidence="1">
        <name>FMN</name>
        <dbReference type="ChEBI" id="CHEBI:58210"/>
    </cofactor>
</comment>
<dbReference type="Gene3D" id="3.20.20.70">
    <property type="entry name" value="Aldolase class I"/>
    <property type="match status" value="1"/>
</dbReference>
<feature type="domain" description="FMN hydroxy acid dehydrogenase" evidence="4">
    <location>
        <begin position="18"/>
        <end position="386"/>
    </location>
</feature>
<evidence type="ECO:0000313" key="5">
    <source>
        <dbReference type="EMBL" id="MBX8644834.1"/>
    </source>
</evidence>
<dbReference type="Pfam" id="PF01070">
    <property type="entry name" value="FMN_dh"/>
    <property type="match status" value="1"/>
</dbReference>
<dbReference type="InterPro" id="IPR012133">
    <property type="entry name" value="Alpha-hydoxy_acid_DH_FMN"/>
</dbReference>
<evidence type="ECO:0000256" key="3">
    <source>
        <dbReference type="ARBA" id="ARBA00024042"/>
    </source>
</evidence>
<comment type="similarity">
    <text evidence="3">Belongs to the FMN-dependent alpha-hydroxy acid dehydrogenase family.</text>
</comment>
<evidence type="ECO:0000259" key="4">
    <source>
        <dbReference type="PROSITE" id="PS51349"/>
    </source>
</evidence>
<name>A0A8J7YUC5_9ARCH</name>
<dbReference type="InterPro" id="IPR037396">
    <property type="entry name" value="FMN_HAD"/>
</dbReference>
<gene>
    <name evidence="5" type="ORF">KIY12_08980</name>
</gene>
<protein>
    <submittedName>
        <fullName evidence="5">Alpha-hydroxy-acid oxidizing protein</fullName>
    </submittedName>
</protein>
<evidence type="ECO:0000256" key="2">
    <source>
        <dbReference type="ARBA" id="ARBA00023002"/>
    </source>
</evidence>
<reference evidence="5" key="1">
    <citation type="submission" date="2021-05" db="EMBL/GenBank/DDBJ databases">
        <title>Genomic insights into ecological role and evolution of a novel Thermoplasmata order Candidatus Sysuiplasmatales.</title>
        <authorList>
            <person name="Yuan Y."/>
        </authorList>
    </citation>
    <scope>NUCLEOTIDE SEQUENCE</scope>
    <source>
        <strain evidence="5">TUT19-bin139</strain>
    </source>
</reference>
<dbReference type="InterPro" id="IPR013785">
    <property type="entry name" value="Aldolase_TIM"/>
</dbReference>
<keyword evidence="2" id="KW-0560">Oxidoreductase</keyword>
<dbReference type="PANTHER" id="PTHR10578:SF143">
    <property type="entry name" value="FMN-DEPENDENT ALPHA-HYDROXY ACID DEHYDROGENASE PB1A11.03"/>
    <property type="match status" value="1"/>
</dbReference>
<dbReference type="InterPro" id="IPR008259">
    <property type="entry name" value="FMN_hydac_DH_AS"/>
</dbReference>
<dbReference type="PANTHER" id="PTHR10578">
    <property type="entry name" value="S -2-HYDROXY-ACID OXIDASE-RELATED"/>
    <property type="match status" value="1"/>
</dbReference>
<dbReference type="Proteomes" id="UP000750197">
    <property type="component" value="Unassembled WGS sequence"/>
</dbReference>
<dbReference type="GO" id="GO:0016491">
    <property type="term" value="F:oxidoreductase activity"/>
    <property type="evidence" value="ECO:0007669"/>
    <property type="project" value="UniProtKB-KW"/>
</dbReference>